<accession>A0A1I7YPF5</accession>
<organism evidence="1 2">
    <name type="scientific">Steinernema glaseri</name>
    <dbReference type="NCBI Taxonomy" id="37863"/>
    <lineage>
        <taxon>Eukaryota</taxon>
        <taxon>Metazoa</taxon>
        <taxon>Ecdysozoa</taxon>
        <taxon>Nematoda</taxon>
        <taxon>Chromadorea</taxon>
        <taxon>Rhabditida</taxon>
        <taxon>Tylenchina</taxon>
        <taxon>Panagrolaimomorpha</taxon>
        <taxon>Strongyloidoidea</taxon>
        <taxon>Steinernematidae</taxon>
        <taxon>Steinernema</taxon>
    </lineage>
</organism>
<dbReference type="Proteomes" id="UP000095287">
    <property type="component" value="Unplaced"/>
</dbReference>
<protein>
    <submittedName>
        <fullName evidence="2">HMA domain-containing protein</fullName>
    </submittedName>
</protein>
<reference evidence="2" key="1">
    <citation type="submission" date="2016-11" db="UniProtKB">
        <authorList>
            <consortium name="WormBaseParasite"/>
        </authorList>
    </citation>
    <scope>IDENTIFICATION</scope>
</reference>
<proteinExistence type="predicted"/>
<evidence type="ECO:0000313" key="2">
    <source>
        <dbReference type="WBParaSite" id="L893_g18364.t1"/>
    </source>
</evidence>
<dbReference type="WBParaSite" id="L893_g18364.t1">
    <property type="protein sequence ID" value="L893_g18364.t1"/>
    <property type="gene ID" value="L893_g18364"/>
</dbReference>
<evidence type="ECO:0000313" key="1">
    <source>
        <dbReference type="Proteomes" id="UP000095287"/>
    </source>
</evidence>
<name>A0A1I7YPF5_9BILA</name>
<sequence>MNTNIHLTVDCEGCEATSHLCEYGHRSHVEASLCCDSGIASVPVPAWYDRKRLVDVLTQRGMIVSDGSGDG</sequence>
<dbReference type="AlphaFoldDB" id="A0A1I7YPF5"/>
<keyword evidence="1" id="KW-1185">Reference proteome</keyword>